<dbReference type="InterPro" id="IPR015943">
    <property type="entry name" value="WD40/YVTN_repeat-like_dom_sf"/>
</dbReference>
<evidence type="ECO:0000313" key="3">
    <source>
        <dbReference type="Proteomes" id="UP000320722"/>
    </source>
</evidence>
<organism evidence="2 3">
    <name type="scientific">Gimesia chilikensis</name>
    <dbReference type="NCBI Taxonomy" id="2605989"/>
    <lineage>
        <taxon>Bacteria</taxon>
        <taxon>Pseudomonadati</taxon>
        <taxon>Planctomycetota</taxon>
        <taxon>Planctomycetia</taxon>
        <taxon>Planctomycetales</taxon>
        <taxon>Planctomycetaceae</taxon>
        <taxon>Gimesia</taxon>
    </lineage>
</organism>
<dbReference type="PANTHER" id="PTHR34512:SF30">
    <property type="entry name" value="OUTER MEMBRANE PROTEIN ASSEMBLY FACTOR BAMB"/>
    <property type="match status" value="1"/>
</dbReference>
<reference evidence="2 3" key="1">
    <citation type="submission" date="2019-02" db="EMBL/GenBank/DDBJ databases">
        <title>Deep-cultivation of Planctomycetes and their phenomic and genomic characterization uncovers novel biology.</title>
        <authorList>
            <person name="Wiegand S."/>
            <person name="Jogler M."/>
            <person name="Boedeker C."/>
            <person name="Pinto D."/>
            <person name="Vollmers J."/>
            <person name="Rivas-Marin E."/>
            <person name="Kohn T."/>
            <person name="Peeters S.H."/>
            <person name="Heuer A."/>
            <person name="Rast P."/>
            <person name="Oberbeckmann S."/>
            <person name="Bunk B."/>
            <person name="Jeske O."/>
            <person name="Meyerdierks A."/>
            <person name="Storesund J.E."/>
            <person name="Kallscheuer N."/>
            <person name="Luecker S."/>
            <person name="Lage O.M."/>
            <person name="Pohl T."/>
            <person name="Merkel B.J."/>
            <person name="Hornburger P."/>
            <person name="Mueller R.-W."/>
            <person name="Bruemmer F."/>
            <person name="Labrenz M."/>
            <person name="Spormann A.M."/>
            <person name="Op den Camp H."/>
            <person name="Overmann J."/>
            <person name="Amann R."/>
            <person name="Jetten M.S.M."/>
            <person name="Mascher T."/>
            <person name="Medema M.H."/>
            <person name="Devos D.P."/>
            <person name="Kaster A.-K."/>
            <person name="Ovreas L."/>
            <person name="Rohde M."/>
            <person name="Galperin M.Y."/>
            <person name="Jogler C."/>
        </authorList>
    </citation>
    <scope>NUCLEOTIDE SEQUENCE [LARGE SCALE GENOMIC DNA]</scope>
    <source>
        <strain evidence="2 3">V6</strain>
    </source>
</reference>
<dbReference type="Proteomes" id="UP000320722">
    <property type="component" value="Chromosome"/>
</dbReference>
<evidence type="ECO:0000259" key="1">
    <source>
        <dbReference type="Pfam" id="PF13360"/>
    </source>
</evidence>
<dbReference type="EMBL" id="CP036347">
    <property type="protein sequence ID" value="QDU03857.1"/>
    <property type="molecule type" value="Genomic_DNA"/>
</dbReference>
<dbReference type="InterPro" id="IPR011047">
    <property type="entry name" value="Quinoprotein_ADH-like_sf"/>
</dbReference>
<evidence type="ECO:0000313" key="2">
    <source>
        <dbReference type="EMBL" id="QDU03857.1"/>
    </source>
</evidence>
<name>A0A517WF24_9PLAN</name>
<dbReference type="InterPro" id="IPR002372">
    <property type="entry name" value="PQQ_rpt_dom"/>
</dbReference>
<dbReference type="Gene3D" id="2.130.10.10">
    <property type="entry name" value="YVTN repeat-like/Quinoprotein amine dehydrogenase"/>
    <property type="match status" value="2"/>
</dbReference>
<accession>A0A517WF24</accession>
<dbReference type="Pfam" id="PF13360">
    <property type="entry name" value="PQQ_2"/>
    <property type="match status" value="1"/>
</dbReference>
<dbReference type="PANTHER" id="PTHR34512">
    <property type="entry name" value="CELL SURFACE PROTEIN"/>
    <property type="match status" value="1"/>
</dbReference>
<dbReference type="SUPFAM" id="SSF50998">
    <property type="entry name" value="Quinoprotein alcohol dehydrogenase-like"/>
    <property type="match status" value="1"/>
</dbReference>
<gene>
    <name evidence="2" type="primary">bamB_1</name>
    <name evidence="2" type="ORF">V6x_35800</name>
</gene>
<proteinExistence type="predicted"/>
<sequence>MVSLMHTQDPAVLRRSWKMTLCSTVLLFVLSPALSPSLKPFDSTLQAQPPSVKTGDWPYFLGPEETGISAETGLIDDFPRQGPPLLWEKKIGTGYSAPSVLGNRLVIHHRPDDDGPGKEVIECVDADSGKPLWKYEYPSDFRDPYGYNNGPRCSPLLTSKYCYTFGAQGKLYCLTLDKGKEVWHRDCLKDFDVPPGFFGVGATPILEGDKLIVMVGGKPNSGMVAFDPETGKTLWQNVGKDVWDGTSTGWERLPVYKWRGNEKLSSYSSPIAATIHGKRHLLCLMRQGLVSLNPDDGSVNFKYWFRSLLRDSVNAARPVVVDDKIFLSAAYQVGSALLEVNPNGKSYKELWRDPTNMMTHWSTSIFHDGYFYGFSGRHERGATMRCVKLSDGKVMWETDGTSPVADKVKPNQITGKFQWIDTGKPAPWPFYGRGSAILADNKFIVLGERGTLAIVKVDPEKFSEVCRTSFPQITYPAWAAPVLAHKKLYLRSESHLICLDFAKK</sequence>
<dbReference type="AlphaFoldDB" id="A0A517WF24"/>
<feature type="domain" description="Pyrrolo-quinoline quinone repeat" evidence="1">
    <location>
        <begin position="118"/>
        <end position="397"/>
    </location>
</feature>
<protein>
    <submittedName>
        <fullName evidence="2">Outer membrane protein assembly factor BamB</fullName>
    </submittedName>
</protein>